<dbReference type="EMBL" id="MN740318">
    <property type="protein sequence ID" value="QHT99893.1"/>
    <property type="molecule type" value="Genomic_DNA"/>
</dbReference>
<accession>A0A6C0J8E3</accession>
<reference evidence="1" key="1">
    <citation type="journal article" date="2020" name="Nature">
        <title>Giant virus diversity and host interactions through global metagenomics.</title>
        <authorList>
            <person name="Schulz F."/>
            <person name="Roux S."/>
            <person name="Paez-Espino D."/>
            <person name="Jungbluth S."/>
            <person name="Walsh D.A."/>
            <person name="Denef V.J."/>
            <person name="McMahon K.D."/>
            <person name="Konstantinidis K.T."/>
            <person name="Eloe-Fadrosh E.A."/>
            <person name="Kyrpides N.C."/>
            <person name="Woyke T."/>
        </authorList>
    </citation>
    <scope>NUCLEOTIDE SEQUENCE</scope>
    <source>
        <strain evidence="1">GVMAG-M-3300025778-1</strain>
    </source>
</reference>
<organism evidence="1">
    <name type="scientific">viral metagenome</name>
    <dbReference type="NCBI Taxonomy" id="1070528"/>
    <lineage>
        <taxon>unclassified sequences</taxon>
        <taxon>metagenomes</taxon>
        <taxon>organismal metagenomes</taxon>
    </lineage>
</organism>
<protein>
    <submittedName>
        <fullName evidence="1">Uncharacterized protein</fullName>
    </submittedName>
</protein>
<name>A0A6C0J8E3_9ZZZZ</name>
<evidence type="ECO:0000313" key="1">
    <source>
        <dbReference type="EMBL" id="QHT99893.1"/>
    </source>
</evidence>
<proteinExistence type="predicted"/>
<sequence>MEQPQRVRVEIVSSSSVEFFVDDTLEVVRQHIGVAVNMHPNRLFVEAETSFPADYYADTRHWNELFFRVSLDKKTVDPVMFKEYLTHKRSDALAIELAAGFTHDDWLSRPSILAPLFEQDADFLEWQLFGIPETKQIVLPLPPSDEFASKVKDVRIPIANNQSLFETVHSNVMRFRVQPIGKDMGQSVLKVYFPRFTSETPDRLDAATIVSLTSTNKTLISLMKLNVPEPTHISILRGKWYVPLVDMPFATPQNRFEQIFYGLTVSKKTPYIGFFTSKKESMRHKFYVEDPKDKKPVLDIGNWKLWLNSTMPNRKTPTLLLYRGTDRSSFDRIAITANDITLSVYRSKATKTTLEEHRKELEKWFLSLDAVVPFLQTSCTRCPDKKKCGICKNGHVLPDLVDSRWELQDVSLLAKFRKEISEFDMHRFDCLSTLFSYPVDNSFQLLRSEHGSGELTPLEQRAYRALQASDERSAQVLVDQLNITTEEANTIIKKFIELETPPPEGKGKDINSMLRDYPTFKFSTTEVLINSITNIERSIAYADVLRHVLTQDTDTADPEFNQVCKRRADVVEAAAAAPPPPPLEETLEEDMETMMALMTQMEETGIVAPTEEAVPSNAAAETPAAPAPKKRAVKQKEGSIYGYFYNKLRPFDPETFDENYPKKCDGRSQVVIATPEDEERIPDDYKPRKSSKVMEFKGAIAYCPQYWCMRDEIPLTAQQVRDAGDMCPVCKGTIVEKHKIKEGNTVIRRDQDDLFPNYIGKMPCCYKSDRTVAAVITGPTGTTDETYVLSSQRLPALRMGYVDADIFKSFRIATNYNDIKAAGGRLEAGKSNFFRIGLGRPSQTLPGLLGLTTHIPQPKDSKELVLCSFFRTWKQMGPGDDRIVSGIQAAYENGTMPLIDELEYVTMVLKVRVVMVHTATKSMSCGFWSDTLFPDSRTIVMIDNDILGHVLRDRNERKLSYKVDIQKPPFLEATAKVVMAEHARSCASESPTFDDAATEMQKRGKDYEVILDPFGRVQALFVPKEAVLPIQPIPRSLSAAIRKRTYAEIPDDELPTEDVLKSFLNSTQRFQVQDTLYDTEGVPREFLLKSRFRAPFQPGIQDLEAPPAGEILSTIRAPLNEKDLVSNDPNKEDVNTERDVSYSAEVFDFLMFSMSKDILDGHAELRSAIESGNDLVKQIKKWMKSETHWDHAEAPQAFVTKVRTPCGQYTDESACNTTSMCGWQGDKKCQVSVHMKGRDAMINRLAKTLKENSKIRALVLDDRLSPFFSTVLYLEMPHELITNDVTSL</sequence>